<sequence>MPPLKTPASFHERIRSLERARTQAEASLQATQMKLKRARLTDDLNEKIAQRPGAMELVEKNILPVDSGVEEDIDGGEENRSKPPDIFNFGEESSEALSPQRQPARKTSPRESGGTEATSTSTSSFLNSPIQRSPPPNSQSVSDVVVVVSASEPQSKQHTPTPRPIPCVVPSLPPGPLLVKQSLPRLPSDRSRGKKGKEPKPRVKKLKYHQYIPPDQKQELNDMLMDSAYARLLQQQQQFLQLQILNQQQQFSYQADKATTEGQTSCSRAVLSGSGTSGPLQPRHAHAHRRPDRLPANLDEMKTDLIERLKLYQENSNVQIAVVTGVSQSDHKRLTPPVSPMASKVSTPGTEDGNVSDGKLSEAVSPSRPAPCGTSPQRPPQEERPADTRSYEKDKRLHDKERQIEELMRKLEQEQRLVEELKMQLEAEKRSQQADPPAPLTPLAPVRVKEENGTSSSNGSASCGSPGVPPSVKQEEAAPQSRFIISDPTFKQHKTKAEAPNLRPASAVSTQLPASGLKLHTPVSSADPGFVLTSGQVPQKTEASAALQQCSPQTQTKVRKHASDTTLHLFL</sequence>
<evidence type="ECO:0000256" key="3">
    <source>
        <dbReference type="ARBA" id="ARBA00023242"/>
    </source>
</evidence>
<keyword evidence="3" id="KW-0539">Nucleus</keyword>
<proteinExistence type="inferred from homology"/>
<dbReference type="GO" id="GO:0003713">
    <property type="term" value="F:transcription coactivator activity"/>
    <property type="evidence" value="ECO:0007669"/>
    <property type="project" value="TreeGrafter"/>
</dbReference>
<feature type="compositionally biased region" description="Polar residues" evidence="6">
    <location>
        <begin position="270"/>
        <end position="279"/>
    </location>
</feature>
<comment type="subunit">
    <text evidence="5">Binds PPP1CA and actin.</text>
</comment>
<feature type="region of interest" description="Disordered" evidence="6">
    <location>
        <begin position="426"/>
        <end position="508"/>
    </location>
</feature>
<evidence type="ECO:0000256" key="6">
    <source>
        <dbReference type="SAM" id="MobiDB-lite"/>
    </source>
</evidence>
<comment type="similarity">
    <text evidence="5">Belongs to the phosphatase and actin regulator family.</text>
</comment>
<dbReference type="SMART" id="SM00707">
    <property type="entry name" value="RPEL"/>
    <property type="match status" value="1"/>
</dbReference>
<feature type="region of interest" description="Disordered" evidence="6">
    <location>
        <begin position="270"/>
        <end position="290"/>
    </location>
</feature>
<reference evidence="7 8" key="1">
    <citation type="submission" date="2019-03" db="EMBL/GenBank/DDBJ databases">
        <title>First draft genome of Liparis tanakae, snailfish: a comprehensive survey of snailfish specific genes.</title>
        <authorList>
            <person name="Kim W."/>
            <person name="Song I."/>
            <person name="Jeong J.-H."/>
            <person name="Kim D."/>
            <person name="Kim S."/>
            <person name="Ryu S."/>
            <person name="Song J.Y."/>
            <person name="Lee S.K."/>
        </authorList>
    </citation>
    <scope>NUCLEOTIDE SEQUENCE [LARGE SCALE GENOMIC DNA]</scope>
    <source>
        <tissue evidence="7">Muscle</tissue>
    </source>
</reference>
<keyword evidence="5" id="KW-0009">Actin-binding</keyword>
<comment type="caution">
    <text evidence="7">The sequence shown here is derived from an EMBL/GenBank/DDBJ whole genome shotgun (WGS) entry which is preliminary data.</text>
</comment>
<dbReference type="GO" id="GO:0004864">
    <property type="term" value="F:protein phosphatase inhibitor activity"/>
    <property type="evidence" value="ECO:0007669"/>
    <property type="project" value="UniProtKB-UniRule"/>
</dbReference>
<feature type="compositionally biased region" description="Basic and acidic residues" evidence="6">
    <location>
        <begin position="187"/>
        <end position="201"/>
    </location>
</feature>
<dbReference type="PANTHER" id="PTHR22793">
    <property type="entry name" value="MYOCARDIN-RELATED TRANSCRIPTION FACTOR-RELATED"/>
    <property type="match status" value="1"/>
</dbReference>
<accession>A0A4Z2IP27</accession>
<dbReference type="GO" id="GO:0005634">
    <property type="term" value="C:nucleus"/>
    <property type="evidence" value="ECO:0007669"/>
    <property type="project" value="UniProtKB-SubCell"/>
</dbReference>
<keyword evidence="8" id="KW-1185">Reference proteome</keyword>
<dbReference type="OrthoDB" id="197676at2759"/>
<organism evidence="7 8">
    <name type="scientific">Liparis tanakae</name>
    <name type="common">Tanaka's snailfish</name>
    <dbReference type="NCBI Taxonomy" id="230148"/>
    <lineage>
        <taxon>Eukaryota</taxon>
        <taxon>Metazoa</taxon>
        <taxon>Chordata</taxon>
        <taxon>Craniata</taxon>
        <taxon>Vertebrata</taxon>
        <taxon>Euteleostomi</taxon>
        <taxon>Actinopterygii</taxon>
        <taxon>Neopterygii</taxon>
        <taxon>Teleostei</taxon>
        <taxon>Neoteleostei</taxon>
        <taxon>Acanthomorphata</taxon>
        <taxon>Eupercaria</taxon>
        <taxon>Perciformes</taxon>
        <taxon>Cottioidei</taxon>
        <taxon>Cottales</taxon>
        <taxon>Liparidae</taxon>
        <taxon>Liparis</taxon>
    </lineage>
</organism>
<evidence type="ECO:0000256" key="5">
    <source>
        <dbReference type="RuleBase" id="RU301113"/>
    </source>
</evidence>
<dbReference type="GO" id="GO:0051145">
    <property type="term" value="P:smooth muscle cell differentiation"/>
    <property type="evidence" value="ECO:0007669"/>
    <property type="project" value="TreeGrafter"/>
</dbReference>
<dbReference type="PROSITE" id="PS51073">
    <property type="entry name" value="RPEL"/>
    <property type="match status" value="1"/>
</dbReference>
<dbReference type="Gene3D" id="6.10.150.10">
    <property type="match status" value="1"/>
</dbReference>
<feature type="region of interest" description="Disordered" evidence="6">
    <location>
        <begin position="326"/>
        <end position="399"/>
    </location>
</feature>
<dbReference type="Gene3D" id="6.10.140.2040">
    <property type="match status" value="1"/>
</dbReference>
<evidence type="ECO:0000313" key="8">
    <source>
        <dbReference type="Proteomes" id="UP000314294"/>
    </source>
</evidence>
<name>A0A4Z2IP27_9TELE</name>
<gene>
    <name evidence="7" type="primary">MKL2</name>
    <name evidence="7" type="ORF">EYF80_010129</name>
</gene>
<feature type="compositionally biased region" description="Basic and acidic residues" evidence="6">
    <location>
        <begin position="380"/>
        <end position="399"/>
    </location>
</feature>
<comment type="subcellular location">
    <subcellularLocation>
        <location evidence="1">Nucleus</location>
    </subcellularLocation>
</comment>
<keyword evidence="2 5" id="KW-0677">Repeat</keyword>
<dbReference type="InterPro" id="IPR043451">
    <property type="entry name" value="Myocardin-like"/>
</dbReference>
<dbReference type="InterPro" id="IPR004018">
    <property type="entry name" value="RPEL_repeat"/>
</dbReference>
<dbReference type="AlphaFoldDB" id="A0A4Z2IP27"/>
<feature type="compositionally biased region" description="Low complexity" evidence="6">
    <location>
        <begin position="453"/>
        <end position="466"/>
    </location>
</feature>
<evidence type="ECO:0000256" key="4">
    <source>
        <dbReference type="PROSITE-ProRule" id="PRU00401"/>
    </source>
</evidence>
<dbReference type="EMBL" id="SRLO01000063">
    <property type="protein sequence ID" value="TNN79547.1"/>
    <property type="molecule type" value="Genomic_DNA"/>
</dbReference>
<feature type="compositionally biased region" description="Pro residues" evidence="6">
    <location>
        <begin position="161"/>
        <end position="176"/>
    </location>
</feature>
<evidence type="ECO:0000256" key="1">
    <source>
        <dbReference type="ARBA" id="ARBA00004123"/>
    </source>
</evidence>
<dbReference type="PANTHER" id="PTHR22793:SF5">
    <property type="entry name" value="MYOCARDIN-RELATED TRANSCRIPTION FACTOR B"/>
    <property type="match status" value="1"/>
</dbReference>
<dbReference type="Pfam" id="PF02755">
    <property type="entry name" value="RPEL"/>
    <property type="match status" value="1"/>
</dbReference>
<evidence type="ECO:0000313" key="7">
    <source>
        <dbReference type="EMBL" id="TNN79547.1"/>
    </source>
</evidence>
<dbReference type="GO" id="GO:0003779">
    <property type="term" value="F:actin binding"/>
    <property type="evidence" value="ECO:0007669"/>
    <property type="project" value="UniProtKB-KW"/>
</dbReference>
<feature type="compositionally biased region" description="Low complexity" evidence="6">
    <location>
        <begin position="111"/>
        <end position="124"/>
    </location>
</feature>
<feature type="region of interest" description="Disordered" evidence="6">
    <location>
        <begin position="59"/>
        <end position="203"/>
    </location>
</feature>
<feature type="repeat" description="RPEL" evidence="4">
    <location>
        <begin position="42"/>
        <end position="67"/>
    </location>
</feature>
<protein>
    <recommendedName>
        <fullName evidence="5">Phosphatase and actin regulator</fullName>
    </recommendedName>
</protein>
<feature type="compositionally biased region" description="Low complexity" evidence="6">
    <location>
        <begin position="138"/>
        <end position="154"/>
    </location>
</feature>
<dbReference type="GO" id="GO:0045944">
    <property type="term" value="P:positive regulation of transcription by RNA polymerase II"/>
    <property type="evidence" value="ECO:0007669"/>
    <property type="project" value="TreeGrafter"/>
</dbReference>
<dbReference type="Proteomes" id="UP000314294">
    <property type="component" value="Unassembled WGS sequence"/>
</dbReference>
<evidence type="ECO:0000256" key="2">
    <source>
        <dbReference type="ARBA" id="ARBA00022737"/>
    </source>
</evidence>